<dbReference type="AlphaFoldDB" id="A0A369MNQ1"/>
<evidence type="ECO:0000313" key="1">
    <source>
        <dbReference type="EMBL" id="RDB76288.1"/>
    </source>
</evidence>
<evidence type="ECO:0008006" key="3">
    <source>
        <dbReference type="Google" id="ProtNLM"/>
    </source>
</evidence>
<evidence type="ECO:0000313" key="2">
    <source>
        <dbReference type="Proteomes" id="UP000253752"/>
    </source>
</evidence>
<name>A0A369MNQ1_EGGLN</name>
<dbReference type="Proteomes" id="UP000253752">
    <property type="component" value="Unassembled WGS sequence"/>
</dbReference>
<protein>
    <recommendedName>
        <fullName evidence="3">Phage capsid protein</fullName>
    </recommendedName>
</protein>
<dbReference type="RefSeq" id="WP_114516600.1">
    <property type="nucleotide sequence ID" value="NZ_JAQEDI010000037.1"/>
</dbReference>
<organism evidence="1 2">
    <name type="scientific">Eggerthella lenta</name>
    <name type="common">Eubacterium lentum</name>
    <dbReference type="NCBI Taxonomy" id="84112"/>
    <lineage>
        <taxon>Bacteria</taxon>
        <taxon>Bacillati</taxon>
        <taxon>Actinomycetota</taxon>
        <taxon>Coriobacteriia</taxon>
        <taxon>Eggerthellales</taxon>
        <taxon>Eggerthellaceae</taxon>
        <taxon>Eggerthella</taxon>
    </lineage>
</organism>
<sequence>MPADANMQKAADFAKVSAVDFAARFETNINQLAELLGITRRIEKKPGQVVKTYKVTGKLEDGNVAEGEVIPLSKYKTEVGEIFELKLKKWRKQTSYEAINDKGYEQAVEDTDAKMLRDVQEGIRKDFFDFLPTGTGAASGEGLQGALAACWTKNQVLWEDTDASGYLYFVNPEDIGEYLAKKDVTVQTAFGMTYLEAFLGIYDVLVYTGVPKGKVITTAKDNIILYYTNPKNGDVAKAFEFVTDTTGLIGVHRTVDYDDLTTKTTVLTGSKLFAEVMDGIVVCAIEAPSATPAPNPAG</sequence>
<accession>A0A369MNQ1</accession>
<comment type="caution">
    <text evidence="1">The sequence shown here is derived from an EMBL/GenBank/DDBJ whole genome shotgun (WGS) entry which is preliminary data.</text>
</comment>
<reference evidence="1 2" key="1">
    <citation type="journal article" date="2018" name="Elife">
        <title>Discovery and characterization of a prevalent human gut bacterial enzyme sufficient for the inactivation of a family of plant toxins.</title>
        <authorList>
            <person name="Koppel N."/>
            <person name="Bisanz J.E."/>
            <person name="Pandelia M.E."/>
            <person name="Turnbaugh P.J."/>
            <person name="Balskus E.P."/>
        </authorList>
    </citation>
    <scope>NUCLEOTIDE SEQUENCE [LARGE SCALE GENOMIC DNA]</scope>
    <source>
        <strain evidence="1 2">MR1 #12</strain>
    </source>
</reference>
<proteinExistence type="predicted"/>
<dbReference type="EMBL" id="PPTX01000022">
    <property type="protein sequence ID" value="RDB76288.1"/>
    <property type="molecule type" value="Genomic_DNA"/>
</dbReference>
<gene>
    <name evidence="1" type="ORF">C1872_12665</name>
</gene>